<dbReference type="OrthoDB" id="62952at2759"/>
<keyword evidence="2" id="KW-1185">Reference proteome</keyword>
<comment type="caution">
    <text evidence="1">The sequence shown here is derived from an EMBL/GenBank/DDBJ whole genome shotgun (WGS) entry which is preliminary data.</text>
</comment>
<organism evidence="1 2">
    <name type="scientific">Rhizodiscina lignyota</name>
    <dbReference type="NCBI Taxonomy" id="1504668"/>
    <lineage>
        <taxon>Eukaryota</taxon>
        <taxon>Fungi</taxon>
        <taxon>Dikarya</taxon>
        <taxon>Ascomycota</taxon>
        <taxon>Pezizomycotina</taxon>
        <taxon>Dothideomycetes</taxon>
        <taxon>Pleosporomycetidae</taxon>
        <taxon>Aulographales</taxon>
        <taxon>Rhizodiscinaceae</taxon>
        <taxon>Rhizodiscina</taxon>
    </lineage>
</organism>
<protein>
    <recommendedName>
        <fullName evidence="3">F-box domain-containing protein</fullName>
    </recommendedName>
</protein>
<evidence type="ECO:0000313" key="2">
    <source>
        <dbReference type="Proteomes" id="UP000799772"/>
    </source>
</evidence>
<proteinExistence type="predicted"/>
<evidence type="ECO:0008006" key="3">
    <source>
        <dbReference type="Google" id="ProtNLM"/>
    </source>
</evidence>
<dbReference type="EMBL" id="ML978132">
    <property type="protein sequence ID" value="KAF2095241.1"/>
    <property type="molecule type" value="Genomic_DNA"/>
</dbReference>
<dbReference type="Proteomes" id="UP000799772">
    <property type="component" value="Unassembled WGS sequence"/>
</dbReference>
<dbReference type="AlphaFoldDB" id="A0A9P4I4Z4"/>
<accession>A0A9P4I4Z4</accession>
<sequence>MAFLAANSLVPQKCDSSTMGLQTLAAPTHQLGRNFFLKLPLELRFEVYRYLLPPDMYLCFMYRYPRDEDDPPVAREVLWKRRQTLGVVNPWDVHLEMLRTCRQFYAEMVQLMVEECIFYFWNKTYNDQARRWSYYDRIQRVEYMVSVTSLEHNPSPSPRMLPAALKTLYLSFDVYMKEADRQEIRCQVSDLLLVLRPRGLKWVEPSGDWSIYHCVDAAKWPGSGQWVEHCFGKLRRIVEGRMKGEHVALWAVGEEEEGDWGFVSTWSPSSPVSAVYIWI</sequence>
<name>A0A9P4I4Z4_9PEZI</name>
<evidence type="ECO:0000313" key="1">
    <source>
        <dbReference type="EMBL" id="KAF2095241.1"/>
    </source>
</evidence>
<reference evidence="1" key="1">
    <citation type="journal article" date="2020" name="Stud. Mycol.">
        <title>101 Dothideomycetes genomes: a test case for predicting lifestyles and emergence of pathogens.</title>
        <authorList>
            <person name="Haridas S."/>
            <person name="Albert R."/>
            <person name="Binder M."/>
            <person name="Bloem J."/>
            <person name="Labutti K."/>
            <person name="Salamov A."/>
            <person name="Andreopoulos B."/>
            <person name="Baker S."/>
            <person name="Barry K."/>
            <person name="Bills G."/>
            <person name="Bluhm B."/>
            <person name="Cannon C."/>
            <person name="Castanera R."/>
            <person name="Culley D."/>
            <person name="Daum C."/>
            <person name="Ezra D."/>
            <person name="Gonzalez J."/>
            <person name="Henrissat B."/>
            <person name="Kuo A."/>
            <person name="Liang C."/>
            <person name="Lipzen A."/>
            <person name="Lutzoni F."/>
            <person name="Magnuson J."/>
            <person name="Mondo S."/>
            <person name="Nolan M."/>
            <person name="Ohm R."/>
            <person name="Pangilinan J."/>
            <person name="Park H.-J."/>
            <person name="Ramirez L."/>
            <person name="Alfaro M."/>
            <person name="Sun H."/>
            <person name="Tritt A."/>
            <person name="Yoshinaga Y."/>
            <person name="Zwiers L.-H."/>
            <person name="Turgeon B."/>
            <person name="Goodwin S."/>
            <person name="Spatafora J."/>
            <person name="Crous P."/>
            <person name="Grigoriev I."/>
        </authorList>
    </citation>
    <scope>NUCLEOTIDE SEQUENCE</scope>
    <source>
        <strain evidence="1">CBS 133067</strain>
    </source>
</reference>
<gene>
    <name evidence="1" type="ORF">NA57DRAFT_79731</name>
</gene>